<evidence type="ECO:0000313" key="2">
    <source>
        <dbReference type="Proteomes" id="UP001151699"/>
    </source>
</evidence>
<reference evidence="1" key="1">
    <citation type="submission" date="2022-07" db="EMBL/GenBank/DDBJ databases">
        <authorList>
            <person name="Trinca V."/>
            <person name="Uliana J.V.C."/>
            <person name="Torres T.T."/>
            <person name="Ward R.J."/>
            <person name="Monesi N."/>
        </authorList>
    </citation>
    <scope>NUCLEOTIDE SEQUENCE</scope>
    <source>
        <strain evidence="1">HSMRA1968</strain>
        <tissue evidence="1">Whole embryos</tissue>
    </source>
</reference>
<sequence>MSILTSRINCVNLREARGERAGSHRKVLSIPKDKFRIGDDGDYSRKVTTNRISKNAAQTTTLIANKIAAFNAT</sequence>
<gene>
    <name evidence="1" type="ORF">Bhyg_00871</name>
</gene>
<dbReference type="AlphaFoldDB" id="A0A9Q0NAD7"/>
<protein>
    <submittedName>
        <fullName evidence="1">Uncharacterized protein</fullName>
    </submittedName>
</protein>
<keyword evidence="2" id="KW-1185">Reference proteome</keyword>
<name>A0A9Q0NAD7_9DIPT</name>
<dbReference type="Proteomes" id="UP001151699">
    <property type="component" value="Chromosome A"/>
</dbReference>
<comment type="caution">
    <text evidence="1">The sequence shown here is derived from an EMBL/GenBank/DDBJ whole genome shotgun (WGS) entry which is preliminary data.</text>
</comment>
<dbReference type="EMBL" id="WJQU01000001">
    <property type="protein sequence ID" value="KAJ6645664.1"/>
    <property type="molecule type" value="Genomic_DNA"/>
</dbReference>
<evidence type="ECO:0000313" key="1">
    <source>
        <dbReference type="EMBL" id="KAJ6645664.1"/>
    </source>
</evidence>
<organism evidence="1 2">
    <name type="scientific">Pseudolycoriella hygida</name>
    <dbReference type="NCBI Taxonomy" id="35572"/>
    <lineage>
        <taxon>Eukaryota</taxon>
        <taxon>Metazoa</taxon>
        <taxon>Ecdysozoa</taxon>
        <taxon>Arthropoda</taxon>
        <taxon>Hexapoda</taxon>
        <taxon>Insecta</taxon>
        <taxon>Pterygota</taxon>
        <taxon>Neoptera</taxon>
        <taxon>Endopterygota</taxon>
        <taxon>Diptera</taxon>
        <taxon>Nematocera</taxon>
        <taxon>Sciaroidea</taxon>
        <taxon>Sciaridae</taxon>
        <taxon>Pseudolycoriella</taxon>
    </lineage>
</organism>
<proteinExistence type="predicted"/>
<accession>A0A9Q0NAD7</accession>